<sequence>MRFKHFWELAEVYTAPLNIFLVLIGASYAQFQFDASLNVPFLIYTLIILSFHVTVNIFNNYMDYKNASEDHQYKQKSNIIGREHLSLTVVFRYFLFFMALSSVLGALLIWMTSIWLMIPGVVGFYIGLFYSAGPRPLNSLPIAETVTALASGYFIPLVALYVLVYQEPAFFNSSVMLNVLLVCLPLVLMMFNNLLANNTCDLEEDIVNHRKTLVYYIGKHRAVRILKFNFIVSFLLLPTLVVFDKAPWPVALLVLILPLLLRKLQPYFTKQDKQKTFPLVLMTMSVLMMGYPCLYLIGLFF</sequence>
<feature type="transmembrane region" description="Helical" evidence="8">
    <location>
        <begin position="225"/>
        <end position="242"/>
    </location>
</feature>
<evidence type="ECO:0000256" key="5">
    <source>
        <dbReference type="ARBA" id="ARBA00022692"/>
    </source>
</evidence>
<feature type="transmembrane region" description="Helical" evidence="8">
    <location>
        <begin position="41"/>
        <end position="64"/>
    </location>
</feature>
<gene>
    <name evidence="9" type="ORF">GCM10011482_23660</name>
</gene>
<evidence type="ECO:0000256" key="3">
    <source>
        <dbReference type="ARBA" id="ARBA00022428"/>
    </source>
</evidence>
<accession>A0A917N7C2</accession>
<dbReference type="Gene3D" id="1.10.357.140">
    <property type="entry name" value="UbiA prenyltransferase"/>
    <property type="match status" value="1"/>
</dbReference>
<name>A0A917N7C2_9ENTE</name>
<dbReference type="AlphaFoldDB" id="A0A917N7C2"/>
<comment type="caution">
    <text evidence="9">The sequence shown here is derived from an EMBL/GenBank/DDBJ whole genome shotgun (WGS) entry which is preliminary data.</text>
</comment>
<evidence type="ECO:0000313" key="10">
    <source>
        <dbReference type="Proteomes" id="UP000622610"/>
    </source>
</evidence>
<feature type="transmembrane region" description="Helical" evidence="8">
    <location>
        <begin position="145"/>
        <end position="164"/>
    </location>
</feature>
<feature type="transmembrane region" description="Helical" evidence="8">
    <location>
        <begin position="12"/>
        <end position="29"/>
    </location>
</feature>
<evidence type="ECO:0000256" key="2">
    <source>
        <dbReference type="ARBA" id="ARBA00004863"/>
    </source>
</evidence>
<dbReference type="RefSeq" id="WP_188368532.1">
    <property type="nucleotide sequence ID" value="NZ_BMDT01000015.1"/>
</dbReference>
<dbReference type="EMBL" id="BMDT01000015">
    <property type="protein sequence ID" value="GGI66712.1"/>
    <property type="molecule type" value="Genomic_DNA"/>
</dbReference>
<dbReference type="PANTHER" id="PTHR13929:SF0">
    <property type="entry name" value="UBIA PRENYLTRANSFERASE DOMAIN-CONTAINING PROTEIN 1"/>
    <property type="match status" value="1"/>
</dbReference>
<feature type="transmembrane region" description="Helical" evidence="8">
    <location>
        <begin position="85"/>
        <end position="108"/>
    </location>
</feature>
<evidence type="ECO:0000256" key="7">
    <source>
        <dbReference type="ARBA" id="ARBA00023136"/>
    </source>
</evidence>
<dbReference type="GO" id="GO:0042371">
    <property type="term" value="P:vitamin K biosynthetic process"/>
    <property type="evidence" value="ECO:0007669"/>
    <property type="project" value="TreeGrafter"/>
</dbReference>
<feature type="transmembrane region" description="Helical" evidence="8">
    <location>
        <begin position="248"/>
        <end position="264"/>
    </location>
</feature>
<keyword evidence="7 8" id="KW-0472">Membrane</keyword>
<evidence type="ECO:0000313" key="9">
    <source>
        <dbReference type="EMBL" id="GGI66712.1"/>
    </source>
</evidence>
<evidence type="ECO:0000256" key="4">
    <source>
        <dbReference type="ARBA" id="ARBA00022679"/>
    </source>
</evidence>
<feature type="transmembrane region" description="Helical" evidence="8">
    <location>
        <begin position="276"/>
        <end position="297"/>
    </location>
</feature>
<evidence type="ECO:0000256" key="8">
    <source>
        <dbReference type="SAM" id="Phobius"/>
    </source>
</evidence>
<protein>
    <submittedName>
        <fullName evidence="9">Prenyltransferase</fullName>
    </submittedName>
</protein>
<keyword evidence="10" id="KW-1185">Reference proteome</keyword>
<comment type="pathway">
    <text evidence="2">Quinol/quinone metabolism; menaquinone biosynthesis.</text>
</comment>
<reference evidence="9" key="1">
    <citation type="journal article" date="2014" name="Int. J. Syst. Evol. Microbiol.">
        <title>Complete genome sequence of Corynebacterium casei LMG S-19264T (=DSM 44701T), isolated from a smear-ripened cheese.</title>
        <authorList>
            <consortium name="US DOE Joint Genome Institute (JGI-PGF)"/>
            <person name="Walter F."/>
            <person name="Albersmeier A."/>
            <person name="Kalinowski J."/>
            <person name="Ruckert C."/>
        </authorList>
    </citation>
    <scope>NUCLEOTIDE SEQUENCE</scope>
    <source>
        <strain evidence="9">CCM 8433</strain>
    </source>
</reference>
<dbReference type="CDD" id="cd13962">
    <property type="entry name" value="PT_UbiA_UBIAD1"/>
    <property type="match status" value="1"/>
</dbReference>
<feature type="transmembrane region" description="Helical" evidence="8">
    <location>
        <begin position="114"/>
        <end position="133"/>
    </location>
</feature>
<dbReference type="GO" id="GO:0004659">
    <property type="term" value="F:prenyltransferase activity"/>
    <property type="evidence" value="ECO:0007669"/>
    <property type="project" value="InterPro"/>
</dbReference>
<dbReference type="Proteomes" id="UP000622610">
    <property type="component" value="Unassembled WGS sequence"/>
</dbReference>
<organism evidence="9 10">
    <name type="scientific">Enterococcus alcedinis</name>
    <dbReference type="NCBI Taxonomy" id="1274384"/>
    <lineage>
        <taxon>Bacteria</taxon>
        <taxon>Bacillati</taxon>
        <taxon>Bacillota</taxon>
        <taxon>Bacilli</taxon>
        <taxon>Lactobacillales</taxon>
        <taxon>Enterococcaceae</taxon>
        <taxon>Enterococcus</taxon>
    </lineage>
</organism>
<dbReference type="Pfam" id="PF01040">
    <property type="entry name" value="UbiA"/>
    <property type="match status" value="1"/>
</dbReference>
<evidence type="ECO:0000256" key="6">
    <source>
        <dbReference type="ARBA" id="ARBA00022989"/>
    </source>
</evidence>
<dbReference type="PANTHER" id="PTHR13929">
    <property type="entry name" value="1,4-DIHYDROXY-2-NAPHTHOATE OCTAPRENYLTRANSFERASE"/>
    <property type="match status" value="1"/>
</dbReference>
<proteinExistence type="predicted"/>
<dbReference type="GO" id="GO:0009234">
    <property type="term" value="P:menaquinone biosynthetic process"/>
    <property type="evidence" value="ECO:0007669"/>
    <property type="project" value="UniProtKB-KW"/>
</dbReference>
<keyword evidence="4" id="KW-0808">Transferase</keyword>
<dbReference type="InterPro" id="IPR000537">
    <property type="entry name" value="UbiA_prenyltransferase"/>
</dbReference>
<keyword evidence="6 8" id="KW-1133">Transmembrane helix</keyword>
<dbReference type="InterPro" id="IPR044878">
    <property type="entry name" value="UbiA_sf"/>
</dbReference>
<reference evidence="9" key="2">
    <citation type="submission" date="2020-09" db="EMBL/GenBank/DDBJ databases">
        <authorList>
            <person name="Sun Q."/>
            <person name="Sedlacek I."/>
        </authorList>
    </citation>
    <scope>NUCLEOTIDE SEQUENCE</scope>
    <source>
        <strain evidence="9">CCM 8433</strain>
    </source>
</reference>
<dbReference type="GO" id="GO:0016020">
    <property type="term" value="C:membrane"/>
    <property type="evidence" value="ECO:0007669"/>
    <property type="project" value="UniProtKB-SubCell"/>
</dbReference>
<keyword evidence="5 8" id="KW-0812">Transmembrane</keyword>
<keyword evidence="3" id="KW-0474">Menaquinone biosynthesis</keyword>
<comment type="subcellular location">
    <subcellularLocation>
        <location evidence="1">Membrane</location>
        <topology evidence="1">Multi-pass membrane protein</topology>
    </subcellularLocation>
</comment>
<dbReference type="InterPro" id="IPR026046">
    <property type="entry name" value="UBIAD1"/>
</dbReference>
<evidence type="ECO:0000256" key="1">
    <source>
        <dbReference type="ARBA" id="ARBA00004141"/>
    </source>
</evidence>
<feature type="transmembrane region" description="Helical" evidence="8">
    <location>
        <begin position="170"/>
        <end position="191"/>
    </location>
</feature>